<dbReference type="Gene3D" id="3.10.450.40">
    <property type="match status" value="1"/>
</dbReference>
<dbReference type="InterPro" id="IPR007048">
    <property type="entry name" value="IraD/Gp25-like"/>
</dbReference>
<evidence type="ECO:0000313" key="3">
    <source>
        <dbReference type="Proteomes" id="UP000231293"/>
    </source>
</evidence>
<dbReference type="Proteomes" id="UP000231293">
    <property type="component" value="Unassembled WGS sequence"/>
</dbReference>
<evidence type="ECO:0000259" key="1">
    <source>
        <dbReference type="Pfam" id="PF04965"/>
    </source>
</evidence>
<dbReference type="AlphaFoldDB" id="A0A2N9WUK2"/>
<comment type="caution">
    <text evidence="2">The sequence shown here is derived from an EMBL/GenBank/DDBJ whole genome shotgun (WGS) entry which is preliminary data.</text>
</comment>
<evidence type="ECO:0000313" key="2">
    <source>
        <dbReference type="EMBL" id="PIT16276.1"/>
    </source>
</evidence>
<name>A0A2N9WUK2_9NEIS</name>
<dbReference type="InterPro" id="IPR017737">
    <property type="entry name" value="TssE1-like"/>
</dbReference>
<gene>
    <name evidence="2" type="ORF">BGI32_04955</name>
</gene>
<dbReference type="PANTHER" id="PTHR38595:SF1">
    <property type="entry name" value="TYPE VI SECRETION SYSTEM COMPONENT TSSE1"/>
    <property type="match status" value="1"/>
</dbReference>
<dbReference type="EMBL" id="MDVB01000055">
    <property type="protein sequence ID" value="PIT16276.1"/>
    <property type="molecule type" value="Genomic_DNA"/>
</dbReference>
<dbReference type="SUPFAM" id="SSF160719">
    <property type="entry name" value="gpW/gp25-like"/>
    <property type="match status" value="1"/>
</dbReference>
<sequence>MAEQFPPLRPRAHLLPTLFDRLRDDAPTRKTEVSDNYTVSADRLREIVQRDLMYLLNTTNLEGEIDLHQYPQVAASVVNYGVPPIAGQYMHEHKWTDIERAIRRAILRFEPRLEASSLGVAPLMKDETKLNYNVLLFEIRGRILTEPYPTSFVVQSAFDLETNRISII</sequence>
<accession>A0A2N9WUK2</accession>
<feature type="domain" description="IraD/Gp25-like" evidence="1">
    <location>
        <begin position="43"/>
        <end position="147"/>
    </location>
</feature>
<dbReference type="NCBIfam" id="TIGR03357">
    <property type="entry name" value="VI_zyme"/>
    <property type="match status" value="1"/>
</dbReference>
<dbReference type="InterPro" id="IPR053176">
    <property type="entry name" value="T6SS_TssE1-like"/>
</dbReference>
<dbReference type="PANTHER" id="PTHR38595">
    <property type="entry name" value="CYTOPLASMIC PROTEIN-RELATED"/>
    <property type="match status" value="1"/>
</dbReference>
<organism evidence="2 3">
    <name type="scientific">Snodgrassella alvi</name>
    <dbReference type="NCBI Taxonomy" id="1196083"/>
    <lineage>
        <taxon>Bacteria</taxon>
        <taxon>Pseudomonadati</taxon>
        <taxon>Pseudomonadota</taxon>
        <taxon>Betaproteobacteria</taxon>
        <taxon>Neisseriales</taxon>
        <taxon>Neisseriaceae</taxon>
        <taxon>Snodgrassella</taxon>
    </lineage>
</organism>
<dbReference type="RefSeq" id="WP_100090241.1">
    <property type="nucleotide sequence ID" value="NZ_MDVB01000055.1"/>
</dbReference>
<reference evidence="2 3" key="1">
    <citation type="journal article" date="2017" name="MBio">
        <title>Type VI secretion-mediated competition in the bee gut microbiome.</title>
        <authorList>
            <person name="Steele M.I."/>
            <person name="Kwong W.K."/>
            <person name="Powell J.E."/>
            <person name="Whiteley M."/>
            <person name="Moran N.A."/>
        </authorList>
    </citation>
    <scope>NUCLEOTIDE SEQUENCE [LARGE SCALE GENOMIC DNA]</scope>
    <source>
        <strain evidence="2 3">App2-2</strain>
    </source>
</reference>
<dbReference type="Pfam" id="PF04965">
    <property type="entry name" value="GPW_gp25"/>
    <property type="match status" value="1"/>
</dbReference>
<protein>
    <submittedName>
        <fullName evidence="2">Cytoplasmic protein</fullName>
    </submittedName>
</protein>
<proteinExistence type="predicted"/>